<dbReference type="GO" id="GO:0006508">
    <property type="term" value="P:proteolysis"/>
    <property type="evidence" value="ECO:0007669"/>
    <property type="project" value="UniProtKB-KW"/>
</dbReference>
<organism evidence="8 9">
    <name type="scientific">Mycolicibacterium bacteremicum</name>
    <name type="common">Mycobacterium bacteremicum</name>
    <dbReference type="NCBI Taxonomy" id="564198"/>
    <lineage>
        <taxon>Bacteria</taxon>
        <taxon>Bacillati</taxon>
        <taxon>Actinomycetota</taxon>
        <taxon>Actinomycetes</taxon>
        <taxon>Mycobacteriales</taxon>
        <taxon>Mycobacteriaceae</taxon>
        <taxon>Mycolicibacterium</taxon>
    </lineage>
</organism>
<evidence type="ECO:0000256" key="6">
    <source>
        <dbReference type="SAM" id="Phobius"/>
    </source>
</evidence>
<evidence type="ECO:0000313" key="8">
    <source>
        <dbReference type="EMBL" id="ORA07014.1"/>
    </source>
</evidence>
<keyword evidence="6" id="KW-0812">Transmembrane</keyword>
<proteinExistence type="inferred from homology"/>
<dbReference type="PROSITE" id="PS51935">
    <property type="entry name" value="NLPC_P60"/>
    <property type="match status" value="1"/>
</dbReference>
<keyword evidence="4" id="KW-0788">Thiol protease</keyword>
<keyword evidence="9" id="KW-1185">Reference proteome</keyword>
<accession>A0A1W9Z3Z0</accession>
<dbReference type="GO" id="GO:0008234">
    <property type="term" value="F:cysteine-type peptidase activity"/>
    <property type="evidence" value="ECO:0007669"/>
    <property type="project" value="UniProtKB-KW"/>
</dbReference>
<evidence type="ECO:0000256" key="4">
    <source>
        <dbReference type="ARBA" id="ARBA00022807"/>
    </source>
</evidence>
<dbReference type="NCBIfam" id="NF033741">
    <property type="entry name" value="NlpC_p60_RipA"/>
    <property type="match status" value="1"/>
</dbReference>
<reference evidence="8 9" key="1">
    <citation type="submission" date="2017-02" db="EMBL/GenBank/DDBJ databases">
        <title>The new phylogeny of genus Mycobacterium.</title>
        <authorList>
            <person name="Tortoli E."/>
            <person name="Trovato A."/>
            <person name="Cirillo D.M."/>
        </authorList>
    </citation>
    <scope>NUCLEOTIDE SEQUENCE [LARGE SCALE GENOMIC DNA]</scope>
    <source>
        <strain evidence="8 9">DSM 45578</strain>
    </source>
</reference>
<evidence type="ECO:0000256" key="1">
    <source>
        <dbReference type="ARBA" id="ARBA00007074"/>
    </source>
</evidence>
<keyword evidence="3" id="KW-0378">Hydrolase</keyword>
<evidence type="ECO:0000256" key="3">
    <source>
        <dbReference type="ARBA" id="ARBA00022801"/>
    </source>
</evidence>
<protein>
    <submittedName>
        <fullName evidence="8">Peptidase M23</fullName>
    </submittedName>
</protein>
<dbReference type="InterPro" id="IPR051794">
    <property type="entry name" value="PG_Endopeptidase_C40"/>
</dbReference>
<keyword evidence="6" id="KW-1133">Transmembrane helix</keyword>
<feature type="region of interest" description="Disordered" evidence="5">
    <location>
        <begin position="232"/>
        <end position="286"/>
    </location>
</feature>
<feature type="compositionally biased region" description="Low complexity" evidence="5">
    <location>
        <begin position="232"/>
        <end position="272"/>
    </location>
</feature>
<feature type="domain" description="NlpC/P60" evidence="7">
    <location>
        <begin position="355"/>
        <end position="487"/>
    </location>
</feature>
<feature type="transmembrane region" description="Helical" evidence="6">
    <location>
        <begin position="12"/>
        <end position="32"/>
    </location>
</feature>
<comment type="similarity">
    <text evidence="1">Belongs to the peptidase C40 family.</text>
</comment>
<dbReference type="InterPro" id="IPR000064">
    <property type="entry name" value="NLP_P60_dom"/>
</dbReference>
<dbReference type="PANTHER" id="PTHR47359">
    <property type="entry name" value="PEPTIDOGLYCAN DL-ENDOPEPTIDASE CWLO"/>
    <property type="match status" value="1"/>
</dbReference>
<dbReference type="STRING" id="564198.BST17_00610"/>
<sequence length="487" mass="49667">MRRIPGASASRFYGRVCVVPLTVVGLMCAGALPHGPITGPIAVADPVKPEGIAALVAAVADANQKLQDLGAAVQVQQESVNKALLDVQSARDNAAAAAAEVEASRRGVDAATVAIADAQRRVDTYAVAAYVNGPSASYLTAADPDSALQTAAAGQALAANSQQVLGDLQAARTDQVNRESAARLAKQNADRAAADAQSSQDAAVASLTQAQQTFGSQQAELDKLSAERAAAQAKLDAARPAQPLAAPSAPAGAAPTGRAPGVAGPAVPGPSADWDRAPGGPAPAQSSQWDLTLPAIPSAFVSGDPIAIINAILGIMQTSAQLTADMGRKFLQKLGILPTPTGFTNNGAIPRVHGQAASEYVIKRAMSQIGVPYSWGGGNAAGKSNGIDGGAGTVGFDCSGLVLYAFAGVGIKLPHYSGAQYDMGRKIPTSQMRRGDVLFWGPGGSQHVAIYLGNNQMLEAPYTGSHVKISPVRTSGMTPHAVRYIEY</sequence>
<keyword evidence="2" id="KW-0645">Protease</keyword>
<gene>
    <name evidence="8" type="ORF">BST17_00610</name>
</gene>
<comment type="caution">
    <text evidence="8">The sequence shown here is derived from an EMBL/GenBank/DDBJ whole genome shotgun (WGS) entry which is preliminary data.</text>
</comment>
<dbReference type="OrthoDB" id="4771638at2"/>
<dbReference type="Proteomes" id="UP000192366">
    <property type="component" value="Unassembled WGS sequence"/>
</dbReference>
<dbReference type="RefSeq" id="WP_083054545.1">
    <property type="nucleotide sequence ID" value="NZ_JACKVM010000014.1"/>
</dbReference>
<dbReference type="Pfam" id="PF00877">
    <property type="entry name" value="NLPC_P60"/>
    <property type="match status" value="1"/>
</dbReference>
<evidence type="ECO:0000256" key="5">
    <source>
        <dbReference type="SAM" id="MobiDB-lite"/>
    </source>
</evidence>
<dbReference type="Gene3D" id="3.90.1720.10">
    <property type="entry name" value="endopeptidase domain like (from Nostoc punctiforme)"/>
    <property type="match status" value="1"/>
</dbReference>
<name>A0A1W9Z3Z0_MYCBA</name>
<dbReference type="AlphaFoldDB" id="A0A1W9Z3Z0"/>
<evidence type="ECO:0000313" key="9">
    <source>
        <dbReference type="Proteomes" id="UP000192366"/>
    </source>
</evidence>
<keyword evidence="6" id="KW-0472">Membrane</keyword>
<dbReference type="InterPro" id="IPR038765">
    <property type="entry name" value="Papain-like_cys_pep_sf"/>
</dbReference>
<dbReference type="SUPFAM" id="SSF54001">
    <property type="entry name" value="Cysteine proteinases"/>
    <property type="match status" value="1"/>
</dbReference>
<evidence type="ECO:0000256" key="2">
    <source>
        <dbReference type="ARBA" id="ARBA00022670"/>
    </source>
</evidence>
<dbReference type="PANTHER" id="PTHR47359:SF3">
    <property type="entry name" value="NLP_P60 DOMAIN-CONTAINING PROTEIN-RELATED"/>
    <property type="match status" value="1"/>
</dbReference>
<dbReference type="EMBL" id="MVHJ01000001">
    <property type="protein sequence ID" value="ORA07014.1"/>
    <property type="molecule type" value="Genomic_DNA"/>
</dbReference>
<evidence type="ECO:0000259" key="7">
    <source>
        <dbReference type="PROSITE" id="PS51935"/>
    </source>
</evidence>
<dbReference type="InterPro" id="IPR049836">
    <property type="entry name" value="RipA"/>
</dbReference>